<dbReference type="GO" id="GO:0080044">
    <property type="term" value="F:quercetin 7-O-glucosyltransferase activity"/>
    <property type="evidence" value="ECO:0007669"/>
    <property type="project" value="TreeGrafter"/>
</dbReference>
<dbReference type="SUPFAM" id="SSF53756">
    <property type="entry name" value="UDP-Glycosyltransferase/glycogen phosphorylase"/>
    <property type="match status" value="1"/>
</dbReference>
<dbReference type="InterPro" id="IPR002213">
    <property type="entry name" value="UDP_glucos_trans"/>
</dbReference>
<dbReference type="OrthoDB" id="5835829at2759"/>
<dbReference type="AlphaFoldDB" id="A0A5B6X2W2"/>
<comment type="caution">
    <text evidence="6">The sequence shown here is derived from an EMBL/GenBank/DDBJ whole genome shotgun (WGS) entry which is preliminary data.</text>
</comment>
<dbReference type="FunFam" id="3.40.50.2000:FF:000027">
    <property type="entry name" value="Glycosyltransferase"/>
    <property type="match status" value="1"/>
</dbReference>
<dbReference type="Pfam" id="PF00201">
    <property type="entry name" value="UDPGT"/>
    <property type="match status" value="1"/>
</dbReference>
<protein>
    <submittedName>
        <fullName evidence="6">7-deoxyloganetin glucosyltransferase-like</fullName>
    </submittedName>
</protein>
<evidence type="ECO:0000313" key="7">
    <source>
        <dbReference type="Proteomes" id="UP000325315"/>
    </source>
</evidence>
<keyword evidence="7" id="KW-1185">Reference proteome</keyword>
<reference evidence="7" key="1">
    <citation type="journal article" date="2019" name="Plant Biotechnol. J.">
        <title>Genome sequencing of the Australian wild diploid species Gossypium australe highlights disease resistance and delayed gland morphogenesis.</title>
        <authorList>
            <person name="Cai Y."/>
            <person name="Cai X."/>
            <person name="Wang Q."/>
            <person name="Wang P."/>
            <person name="Zhang Y."/>
            <person name="Cai C."/>
            <person name="Xu Y."/>
            <person name="Wang K."/>
            <person name="Zhou Z."/>
            <person name="Wang C."/>
            <person name="Geng S."/>
            <person name="Li B."/>
            <person name="Dong Q."/>
            <person name="Hou Y."/>
            <person name="Wang H."/>
            <person name="Ai P."/>
            <person name="Liu Z."/>
            <person name="Yi F."/>
            <person name="Sun M."/>
            <person name="An G."/>
            <person name="Cheng J."/>
            <person name="Zhang Y."/>
            <person name="Shi Q."/>
            <person name="Xie Y."/>
            <person name="Shi X."/>
            <person name="Chang Y."/>
            <person name="Huang F."/>
            <person name="Chen Y."/>
            <person name="Hong S."/>
            <person name="Mi L."/>
            <person name="Sun Q."/>
            <person name="Zhang L."/>
            <person name="Zhou B."/>
            <person name="Peng R."/>
            <person name="Zhang X."/>
            <person name="Liu F."/>
        </authorList>
    </citation>
    <scope>NUCLEOTIDE SEQUENCE [LARGE SCALE GENOMIC DNA]</scope>
    <source>
        <strain evidence="7">cv. PA1801</strain>
    </source>
</reference>
<feature type="domain" description="DUF7032" evidence="4">
    <location>
        <begin position="492"/>
        <end position="538"/>
    </location>
</feature>
<dbReference type="Gene3D" id="3.40.50.2000">
    <property type="entry name" value="Glycogen Phosphorylase B"/>
    <property type="match status" value="2"/>
</dbReference>
<comment type="similarity">
    <text evidence="1">Belongs to the UDP-glycosyltransferase family.</text>
</comment>
<keyword evidence="2" id="KW-0328">Glycosyltransferase</keyword>
<evidence type="ECO:0000256" key="2">
    <source>
        <dbReference type="ARBA" id="ARBA00022676"/>
    </source>
</evidence>
<dbReference type="InterPro" id="IPR054296">
    <property type="entry name" value="DUF7032"/>
</dbReference>
<evidence type="ECO:0000259" key="5">
    <source>
        <dbReference type="Pfam" id="PF26168"/>
    </source>
</evidence>
<evidence type="ECO:0000313" key="6">
    <source>
        <dbReference type="EMBL" id="KAA3488561.1"/>
    </source>
</evidence>
<evidence type="ECO:0000259" key="4">
    <source>
        <dbReference type="Pfam" id="PF23005"/>
    </source>
</evidence>
<dbReference type="Pfam" id="PF23005">
    <property type="entry name" value="DUF7032"/>
    <property type="match status" value="1"/>
</dbReference>
<gene>
    <name evidence="6" type="ORF">EPI10_032302</name>
</gene>
<proteinExistence type="inferred from homology"/>
<evidence type="ECO:0000256" key="1">
    <source>
        <dbReference type="ARBA" id="ARBA00009995"/>
    </source>
</evidence>
<dbReference type="Pfam" id="PF26168">
    <property type="entry name" value="Glyco_transf_N"/>
    <property type="match status" value="1"/>
</dbReference>
<accession>A0A5B6X2W2</accession>
<dbReference type="CDD" id="cd03784">
    <property type="entry name" value="GT1_Gtf-like"/>
    <property type="match status" value="1"/>
</dbReference>
<dbReference type="InterPro" id="IPR058980">
    <property type="entry name" value="Glyco_transf_N"/>
</dbReference>
<dbReference type="PANTHER" id="PTHR11926">
    <property type="entry name" value="GLUCOSYL/GLUCURONOSYL TRANSFERASES"/>
    <property type="match status" value="1"/>
</dbReference>
<dbReference type="EMBL" id="SMMG02000001">
    <property type="protein sequence ID" value="KAA3488561.1"/>
    <property type="molecule type" value="Genomic_DNA"/>
</dbReference>
<organism evidence="6 7">
    <name type="scientific">Gossypium australe</name>
    <dbReference type="NCBI Taxonomy" id="47621"/>
    <lineage>
        <taxon>Eukaryota</taxon>
        <taxon>Viridiplantae</taxon>
        <taxon>Streptophyta</taxon>
        <taxon>Embryophyta</taxon>
        <taxon>Tracheophyta</taxon>
        <taxon>Spermatophyta</taxon>
        <taxon>Magnoliopsida</taxon>
        <taxon>eudicotyledons</taxon>
        <taxon>Gunneridae</taxon>
        <taxon>Pentapetalae</taxon>
        <taxon>rosids</taxon>
        <taxon>malvids</taxon>
        <taxon>Malvales</taxon>
        <taxon>Malvaceae</taxon>
        <taxon>Malvoideae</taxon>
        <taxon>Gossypium</taxon>
    </lineage>
</organism>
<keyword evidence="3 6" id="KW-0808">Transferase</keyword>
<evidence type="ECO:0000256" key="3">
    <source>
        <dbReference type="ARBA" id="ARBA00022679"/>
    </source>
</evidence>
<name>A0A5B6X2W2_9ROSI</name>
<sequence length="539" mass="60862">MAPISSPNKPHAVCIPYPAQGHVNPMLKVAILLHFKGFHITFVNTEYNHKRLLKSRGPHALDGLPEFRFETIPDGLPPPDIDATQDIPALCDSTSKHCLAPFRRLLVELNATSGVPPFTCIVADGCMSFTLEAAKELGIPSVLFWTPSACGFLAYCHYRRLIDEGFTPLKDETYMTNGAAKASAIIVNTFDELEHDVVKALSSIFPKFYTIGPLHLLLNHIPPSSPLSSMGSNLWKEELRCFQWLDIKEPKSVVYVNFGSITVMTANQMVEFAWGLANSKKPFLWIIRPDLVRGGSAILPPEFIEETKDRCFMASWCPQEEVLNHNAVAGFLTHSGWNSTVESISSGVAMASWPFFAEQQTNCWFACNKWGIGMEIDDDVKREKVEKMVRELMEGRKGEEMRENAMEWKRKAEKAACLDGPSLLNLDRLINEELNRRNLSSSENSITFNDDERGKVGNFTYLSRVISCCFSQMGWPFFSWIRMKDSCMRKKIVPMAVNKAREVKGFPDRWKMIILKLERIPSCLSELSTHTCFSKKSSL</sequence>
<feature type="domain" description="Glycosyltransferase N-terminal" evidence="5">
    <location>
        <begin position="13"/>
        <end position="137"/>
    </location>
</feature>
<dbReference type="Proteomes" id="UP000325315">
    <property type="component" value="Unassembled WGS sequence"/>
</dbReference>
<dbReference type="PANTHER" id="PTHR11926:SF1407">
    <property type="entry name" value="7-DEOXYLOGANETIN GLUCOSYLTRANSFERASE-LIKE"/>
    <property type="match status" value="1"/>
</dbReference>
<dbReference type="GO" id="GO:0080043">
    <property type="term" value="F:quercetin 3-O-glucosyltransferase activity"/>
    <property type="evidence" value="ECO:0007669"/>
    <property type="project" value="TreeGrafter"/>
</dbReference>